<dbReference type="NCBIfam" id="TIGR03534">
    <property type="entry name" value="RF_mod_PrmC"/>
    <property type="match status" value="1"/>
</dbReference>
<sequence>MSPAAPPVWTVKALLEWTTDFLAKKNVPGPAAKTDARLLLAHVLKCKPIDVLVRYDEQPTDADRTTFRELIKRRVDGWPVAYLLGEKEFFLLPFEVTPAVLIPRPETETLVGEALTLLKKQPGAAALDLCTGSGCVAVSLARNAKQAIITATDVSPDALDVARRNATRNAVADRIDFRAGDLFAALPAGAQFDVVATNPPYVTQTELAGLQPEVRDHEPRLALDGGPDGLAFYRRIAAGVEAYLKPGGWLLAEIGATQQDAVTALFAERLDVVKTLKDVAGLPRVFVARKR</sequence>
<evidence type="ECO:0000256" key="3">
    <source>
        <dbReference type="ARBA" id="ARBA00022691"/>
    </source>
</evidence>
<dbReference type="Pfam" id="PF05175">
    <property type="entry name" value="MTS"/>
    <property type="match status" value="1"/>
</dbReference>
<dbReference type="PANTHER" id="PTHR18895:SF74">
    <property type="entry name" value="MTRF1L RELEASE FACTOR GLUTAMINE METHYLTRANSFERASE"/>
    <property type="match status" value="1"/>
</dbReference>
<feature type="binding site" evidence="5">
    <location>
        <position position="153"/>
    </location>
    <ligand>
        <name>S-adenosyl-L-methionine</name>
        <dbReference type="ChEBI" id="CHEBI:59789"/>
    </ligand>
</feature>
<comment type="similarity">
    <text evidence="5">Belongs to the protein N5-glutamine methyltransferase family. PrmC subfamily.</text>
</comment>
<proteinExistence type="inferred from homology"/>
<comment type="catalytic activity">
    <reaction evidence="4 5">
        <text>L-glutaminyl-[peptide chain release factor] + S-adenosyl-L-methionine = N(5)-methyl-L-glutaminyl-[peptide chain release factor] + S-adenosyl-L-homocysteine + H(+)</text>
        <dbReference type="Rhea" id="RHEA:42896"/>
        <dbReference type="Rhea" id="RHEA-COMP:10271"/>
        <dbReference type="Rhea" id="RHEA-COMP:10272"/>
        <dbReference type="ChEBI" id="CHEBI:15378"/>
        <dbReference type="ChEBI" id="CHEBI:30011"/>
        <dbReference type="ChEBI" id="CHEBI:57856"/>
        <dbReference type="ChEBI" id="CHEBI:59789"/>
        <dbReference type="ChEBI" id="CHEBI:61891"/>
        <dbReference type="EC" id="2.1.1.297"/>
    </reaction>
</comment>
<evidence type="ECO:0000259" key="7">
    <source>
        <dbReference type="Pfam" id="PF17827"/>
    </source>
</evidence>
<dbReference type="InterPro" id="IPR029063">
    <property type="entry name" value="SAM-dependent_MTases_sf"/>
</dbReference>
<dbReference type="NCBIfam" id="TIGR00536">
    <property type="entry name" value="hemK_fam"/>
    <property type="match status" value="1"/>
</dbReference>
<comment type="function">
    <text evidence="5">Methylates the class 1 translation termination release factors RF1/PrfA and RF2/PrfB on the glutamine residue of the universally conserved GGQ motif.</text>
</comment>
<dbReference type="GO" id="GO:0003676">
    <property type="term" value="F:nucleic acid binding"/>
    <property type="evidence" value="ECO:0007669"/>
    <property type="project" value="InterPro"/>
</dbReference>
<dbReference type="CDD" id="cd02440">
    <property type="entry name" value="AdoMet_MTases"/>
    <property type="match status" value="1"/>
</dbReference>
<dbReference type="InterPro" id="IPR019874">
    <property type="entry name" value="RF_methyltr_PrmC"/>
</dbReference>
<evidence type="ECO:0000256" key="2">
    <source>
        <dbReference type="ARBA" id="ARBA00022679"/>
    </source>
</evidence>
<keyword evidence="1 5" id="KW-0489">Methyltransferase</keyword>
<dbReference type="InterPro" id="IPR002052">
    <property type="entry name" value="DNA_methylase_N6_adenine_CS"/>
</dbReference>
<dbReference type="InterPro" id="IPR004556">
    <property type="entry name" value="HemK-like"/>
</dbReference>
<dbReference type="InterPro" id="IPR040758">
    <property type="entry name" value="PrmC_N"/>
</dbReference>
<dbReference type="EMBL" id="CP036273">
    <property type="protein sequence ID" value="QDU23160.1"/>
    <property type="molecule type" value="Genomic_DNA"/>
</dbReference>
<keyword evidence="9" id="KW-1185">Reference proteome</keyword>
<evidence type="ECO:0000256" key="1">
    <source>
        <dbReference type="ARBA" id="ARBA00022603"/>
    </source>
</evidence>
<comment type="caution">
    <text evidence="5">Lacks conserved residue(s) required for the propagation of feature annotation.</text>
</comment>
<dbReference type="Pfam" id="PF17827">
    <property type="entry name" value="PrmC_N"/>
    <property type="match status" value="1"/>
</dbReference>
<dbReference type="SUPFAM" id="SSF53335">
    <property type="entry name" value="S-adenosyl-L-methionine-dependent methyltransferases"/>
    <property type="match status" value="1"/>
</dbReference>
<dbReference type="EC" id="2.1.1.297" evidence="5"/>
<dbReference type="KEGG" id="uli:ETAA1_51520"/>
<keyword evidence="2 5" id="KW-0808">Transferase</keyword>
<dbReference type="AlphaFoldDB" id="A0A517Y076"/>
<keyword evidence="3 5" id="KW-0949">S-adenosyl-L-methionine</keyword>
<organism evidence="8 9">
    <name type="scientific">Urbifossiella limnaea</name>
    <dbReference type="NCBI Taxonomy" id="2528023"/>
    <lineage>
        <taxon>Bacteria</taxon>
        <taxon>Pseudomonadati</taxon>
        <taxon>Planctomycetota</taxon>
        <taxon>Planctomycetia</taxon>
        <taxon>Gemmatales</taxon>
        <taxon>Gemmataceae</taxon>
        <taxon>Urbifossiella</taxon>
    </lineage>
</organism>
<feature type="binding site" evidence="5">
    <location>
        <begin position="198"/>
        <end position="201"/>
    </location>
    <ligand>
        <name>substrate</name>
    </ligand>
</feature>
<name>A0A517Y076_9BACT</name>
<gene>
    <name evidence="8" type="primary">prmC_2</name>
    <name evidence="5" type="synonym">prmC</name>
    <name evidence="8" type="ORF">ETAA1_51520</name>
</gene>
<protein>
    <recommendedName>
        <fullName evidence="5">Release factor glutamine methyltransferase</fullName>
        <shortName evidence="5">RF MTase</shortName>
        <ecNumber evidence="5">2.1.1.297</ecNumber>
    </recommendedName>
    <alternativeName>
        <fullName evidence="5">N5-glutamine methyltransferase PrmC</fullName>
    </alternativeName>
    <alternativeName>
        <fullName evidence="5">Protein-(glutamine-N5) MTase PrmC</fullName>
    </alternativeName>
    <alternativeName>
        <fullName evidence="5">Protein-glutamine N-methyltransferase PrmC</fullName>
    </alternativeName>
</protein>
<evidence type="ECO:0000313" key="8">
    <source>
        <dbReference type="EMBL" id="QDU23160.1"/>
    </source>
</evidence>
<dbReference type="InterPro" id="IPR007848">
    <property type="entry name" value="Small_mtfrase_dom"/>
</dbReference>
<dbReference type="InterPro" id="IPR050320">
    <property type="entry name" value="N5-glutamine_MTase"/>
</dbReference>
<dbReference type="GO" id="GO:0032259">
    <property type="term" value="P:methylation"/>
    <property type="evidence" value="ECO:0007669"/>
    <property type="project" value="UniProtKB-KW"/>
</dbReference>
<dbReference type="OrthoDB" id="9800643at2"/>
<dbReference type="PANTHER" id="PTHR18895">
    <property type="entry name" value="HEMK METHYLTRANSFERASE"/>
    <property type="match status" value="1"/>
</dbReference>
<reference evidence="8 9" key="1">
    <citation type="submission" date="2019-02" db="EMBL/GenBank/DDBJ databases">
        <title>Deep-cultivation of Planctomycetes and their phenomic and genomic characterization uncovers novel biology.</title>
        <authorList>
            <person name="Wiegand S."/>
            <person name="Jogler M."/>
            <person name="Boedeker C."/>
            <person name="Pinto D."/>
            <person name="Vollmers J."/>
            <person name="Rivas-Marin E."/>
            <person name="Kohn T."/>
            <person name="Peeters S.H."/>
            <person name="Heuer A."/>
            <person name="Rast P."/>
            <person name="Oberbeckmann S."/>
            <person name="Bunk B."/>
            <person name="Jeske O."/>
            <person name="Meyerdierks A."/>
            <person name="Storesund J.E."/>
            <person name="Kallscheuer N."/>
            <person name="Luecker S."/>
            <person name="Lage O.M."/>
            <person name="Pohl T."/>
            <person name="Merkel B.J."/>
            <person name="Hornburger P."/>
            <person name="Mueller R.-W."/>
            <person name="Bruemmer F."/>
            <person name="Labrenz M."/>
            <person name="Spormann A.M."/>
            <person name="Op den Camp H."/>
            <person name="Overmann J."/>
            <person name="Amann R."/>
            <person name="Jetten M.S.M."/>
            <person name="Mascher T."/>
            <person name="Medema M.H."/>
            <person name="Devos D.P."/>
            <person name="Kaster A.-K."/>
            <person name="Ovreas L."/>
            <person name="Rohde M."/>
            <person name="Galperin M.Y."/>
            <person name="Jogler C."/>
        </authorList>
    </citation>
    <scope>NUCLEOTIDE SEQUENCE [LARGE SCALE GENOMIC DNA]</scope>
    <source>
        <strain evidence="8 9">ETA_A1</strain>
    </source>
</reference>
<evidence type="ECO:0000313" key="9">
    <source>
        <dbReference type="Proteomes" id="UP000319576"/>
    </source>
</evidence>
<dbReference type="PROSITE" id="PS00092">
    <property type="entry name" value="N6_MTASE"/>
    <property type="match status" value="1"/>
</dbReference>
<accession>A0A517Y076</accession>
<evidence type="ECO:0000256" key="4">
    <source>
        <dbReference type="ARBA" id="ARBA00048391"/>
    </source>
</evidence>
<feature type="domain" description="Methyltransferase small" evidence="6">
    <location>
        <begin position="116"/>
        <end position="206"/>
    </location>
</feature>
<feature type="binding site" evidence="5">
    <location>
        <position position="198"/>
    </location>
    <ligand>
        <name>S-adenosyl-L-methionine</name>
        <dbReference type="ChEBI" id="CHEBI:59789"/>
    </ligand>
</feature>
<dbReference type="RefSeq" id="WP_145243258.1">
    <property type="nucleotide sequence ID" value="NZ_CP036273.1"/>
</dbReference>
<evidence type="ECO:0000256" key="5">
    <source>
        <dbReference type="HAMAP-Rule" id="MF_02126"/>
    </source>
</evidence>
<dbReference type="Gene3D" id="1.10.8.10">
    <property type="entry name" value="DNA helicase RuvA subunit, C-terminal domain"/>
    <property type="match status" value="1"/>
</dbReference>
<evidence type="ECO:0000259" key="6">
    <source>
        <dbReference type="Pfam" id="PF05175"/>
    </source>
</evidence>
<feature type="domain" description="Release factor glutamine methyltransferase N-terminal" evidence="7">
    <location>
        <begin position="14"/>
        <end position="85"/>
    </location>
</feature>
<dbReference type="Proteomes" id="UP000319576">
    <property type="component" value="Chromosome"/>
</dbReference>
<dbReference type="GO" id="GO:0102559">
    <property type="term" value="F:peptide chain release factor N(5)-glutamine methyltransferase activity"/>
    <property type="evidence" value="ECO:0007669"/>
    <property type="project" value="UniProtKB-EC"/>
</dbReference>
<dbReference type="HAMAP" id="MF_02126">
    <property type="entry name" value="RF_methyltr_PrmC"/>
    <property type="match status" value="1"/>
</dbReference>
<dbReference type="Gene3D" id="3.40.50.150">
    <property type="entry name" value="Vaccinia Virus protein VP39"/>
    <property type="match status" value="1"/>
</dbReference>